<feature type="compositionally biased region" description="Low complexity" evidence="1">
    <location>
        <begin position="50"/>
        <end position="65"/>
    </location>
</feature>
<dbReference type="GeneTree" id="ENSGT00440000033504"/>
<feature type="compositionally biased region" description="Low complexity" evidence="1">
    <location>
        <begin position="307"/>
        <end position="316"/>
    </location>
</feature>
<feature type="region of interest" description="Disordered" evidence="1">
    <location>
        <begin position="1"/>
        <end position="114"/>
    </location>
</feature>
<dbReference type="Ensembl" id="ENSMODT00000059308.1">
    <property type="protein sequence ID" value="ENSMODP00000057350.1"/>
    <property type="gene ID" value="ENSMODG00000044364.1"/>
</dbReference>
<dbReference type="InParanoid" id="A0A5F8HCT6"/>
<dbReference type="Bgee" id="ENSMODG00000044364">
    <property type="expression patterns" value="Expressed in lung and 16 other cell types or tissues"/>
</dbReference>
<evidence type="ECO:0000256" key="1">
    <source>
        <dbReference type="SAM" id="MobiDB-lite"/>
    </source>
</evidence>
<evidence type="ECO:0000313" key="3">
    <source>
        <dbReference type="Proteomes" id="UP000002280"/>
    </source>
</evidence>
<feature type="compositionally biased region" description="Basic and acidic residues" evidence="1">
    <location>
        <begin position="31"/>
        <end position="44"/>
    </location>
</feature>
<dbReference type="Proteomes" id="UP000002280">
    <property type="component" value="Unplaced"/>
</dbReference>
<organism evidence="2 3">
    <name type="scientific">Monodelphis domestica</name>
    <name type="common">Gray short-tailed opossum</name>
    <dbReference type="NCBI Taxonomy" id="13616"/>
    <lineage>
        <taxon>Eukaryota</taxon>
        <taxon>Metazoa</taxon>
        <taxon>Chordata</taxon>
        <taxon>Craniata</taxon>
        <taxon>Vertebrata</taxon>
        <taxon>Euteleostomi</taxon>
        <taxon>Mammalia</taxon>
        <taxon>Metatheria</taxon>
        <taxon>Didelphimorphia</taxon>
        <taxon>Didelphidae</taxon>
        <taxon>Monodelphis</taxon>
    </lineage>
</organism>
<feature type="compositionally biased region" description="Basic and acidic residues" evidence="1">
    <location>
        <begin position="326"/>
        <end position="335"/>
    </location>
</feature>
<name>A0A5F8HCT6_MONDO</name>
<sequence>PLSAPPLLSAPPSPAETAARAPPDPGAAGRGVREPGPRAHRLPDSPRVQPGPGRLSGSRGRAAGLPGHGDLRVRLGPQTGRWGGGGGGGGAFLGLHGAAGGRPRPQRVSLFPWEPQAGSPRHWANIGGCWRSSPRSGGLSGPWASHVASSAIRKGSLAEEGASLSSRGALGHCLAGQPSRGLPGPPPPSLCRETLALLSPIDRKEQSLGGLSAGLGGGEGEQHDSHPHPSRQQEVRALWVRLHREHPDLLSTFEDVLVHASSCLGEAARERETVEQALWRRESDHEKEIRCLYEELEQQIHAERQRLQSQDSSQQDRLSHLAQELQSRDQELERAGRRHREVRARGAGAGA</sequence>
<reference evidence="2" key="3">
    <citation type="submission" date="2025-09" db="UniProtKB">
        <authorList>
            <consortium name="Ensembl"/>
        </authorList>
    </citation>
    <scope>IDENTIFICATION</scope>
</reference>
<evidence type="ECO:0000313" key="2">
    <source>
        <dbReference type="Ensembl" id="ENSMODP00000057350.1"/>
    </source>
</evidence>
<feature type="compositionally biased region" description="Basic and acidic residues" evidence="1">
    <location>
        <begin position="220"/>
        <end position="231"/>
    </location>
</feature>
<keyword evidence="3" id="KW-1185">Reference proteome</keyword>
<proteinExistence type="predicted"/>
<dbReference type="AlphaFoldDB" id="A0A5F8HCT6"/>
<reference evidence="2" key="1">
    <citation type="journal article" date="2007" name="Nature">
        <title>Genome of the marsupial Monodelphis domestica reveals innovation in non-coding sequences.</title>
        <authorList>
            <person name="Mikkelsen T.S."/>
            <person name="Wakefield M.J."/>
            <person name="Aken B."/>
            <person name="Amemiya C.T."/>
            <person name="Chang J.L."/>
            <person name="Duke S."/>
            <person name="Garber M."/>
            <person name="Gentles A.J."/>
            <person name="Goodstadt L."/>
            <person name="Heger A."/>
            <person name="Jurka J."/>
            <person name="Kamal M."/>
            <person name="Mauceli E."/>
            <person name="Searle S.M."/>
            <person name="Sharpe T."/>
            <person name="Baker M.L."/>
            <person name="Batzer M.A."/>
            <person name="Benos P.V."/>
            <person name="Belov K."/>
            <person name="Clamp M."/>
            <person name="Cook A."/>
            <person name="Cuff J."/>
            <person name="Das R."/>
            <person name="Davidow L."/>
            <person name="Deakin J.E."/>
            <person name="Fazzari M.J."/>
            <person name="Glass J.L."/>
            <person name="Grabherr M."/>
            <person name="Greally J.M."/>
            <person name="Gu W."/>
            <person name="Hore T.A."/>
            <person name="Huttley G.A."/>
            <person name="Kleber M."/>
            <person name="Jirtle R.L."/>
            <person name="Koina E."/>
            <person name="Lee J.T."/>
            <person name="Mahony S."/>
            <person name="Marra M.A."/>
            <person name="Miller R.D."/>
            <person name="Nicholls R.D."/>
            <person name="Oda M."/>
            <person name="Papenfuss A.T."/>
            <person name="Parra Z.E."/>
            <person name="Pollock D.D."/>
            <person name="Ray D.A."/>
            <person name="Schein J.E."/>
            <person name="Speed T.P."/>
            <person name="Thompson K."/>
            <person name="VandeBerg J.L."/>
            <person name="Wade C.M."/>
            <person name="Walker J.A."/>
            <person name="Waters P.D."/>
            <person name="Webber C."/>
            <person name="Weidman J.R."/>
            <person name="Xie X."/>
            <person name="Zody M.C."/>
            <person name="Baldwin J."/>
            <person name="Abdouelleil A."/>
            <person name="Abdulkadir J."/>
            <person name="Abebe A."/>
            <person name="Abera B."/>
            <person name="Abreu J."/>
            <person name="Acer S.C."/>
            <person name="Aftuck L."/>
            <person name="Alexander A."/>
            <person name="An P."/>
            <person name="Anderson E."/>
            <person name="Anderson S."/>
            <person name="Arachi H."/>
            <person name="Azer M."/>
            <person name="Bachantsang P."/>
            <person name="Barry A."/>
            <person name="Bayul T."/>
            <person name="Berlin A."/>
            <person name="Bessette D."/>
            <person name="Bloom T."/>
            <person name="Bloom T."/>
            <person name="Boguslavskiy L."/>
            <person name="Bonnet C."/>
            <person name="Boukhgalter B."/>
            <person name="Bourzgui I."/>
            <person name="Brown A."/>
            <person name="Cahill P."/>
            <person name="Channer S."/>
            <person name="Cheshatsang Y."/>
            <person name="Chuda L."/>
            <person name="Citroen M."/>
            <person name="Collymore A."/>
            <person name="Cooke P."/>
            <person name="Costello M."/>
            <person name="D'Aco K."/>
            <person name="Daza R."/>
            <person name="De Haan G."/>
            <person name="DeGray S."/>
            <person name="DeMaso C."/>
            <person name="Dhargay N."/>
            <person name="Dooley K."/>
            <person name="Dooley E."/>
            <person name="Doricent M."/>
            <person name="Dorje P."/>
            <person name="Dorjee K."/>
            <person name="Dupes A."/>
            <person name="Elong R."/>
            <person name="Falk J."/>
            <person name="Farina A."/>
            <person name="Faro S."/>
            <person name="Ferguson D."/>
            <person name="Fisher S."/>
            <person name="Foley C.D."/>
            <person name="Franke A."/>
            <person name="Friedrich D."/>
            <person name="Gadbois L."/>
            <person name="Gearin G."/>
            <person name="Gearin C.R."/>
            <person name="Giannoukos G."/>
            <person name="Goode T."/>
            <person name="Graham J."/>
            <person name="Grandbois E."/>
            <person name="Grewal S."/>
            <person name="Gyaltsen K."/>
            <person name="Hafez N."/>
            <person name="Hagos B."/>
            <person name="Hall J."/>
            <person name="Henson C."/>
            <person name="Hollinger A."/>
            <person name="Honan T."/>
            <person name="Huard M.D."/>
            <person name="Hughes L."/>
            <person name="Hurhula B."/>
            <person name="Husby M.E."/>
            <person name="Kamat A."/>
            <person name="Kanga B."/>
            <person name="Kashin S."/>
            <person name="Khazanovich D."/>
            <person name="Kisner P."/>
            <person name="Lance K."/>
            <person name="Lara M."/>
            <person name="Lee W."/>
            <person name="Lennon N."/>
            <person name="Letendre F."/>
            <person name="LeVine R."/>
            <person name="Lipovsky A."/>
            <person name="Liu X."/>
            <person name="Liu J."/>
            <person name="Liu S."/>
            <person name="Lokyitsang T."/>
            <person name="Lokyitsang Y."/>
            <person name="Lubonja R."/>
            <person name="Lui A."/>
            <person name="MacDonald P."/>
            <person name="Magnisalis V."/>
            <person name="Maru K."/>
            <person name="Matthews C."/>
            <person name="McCusker W."/>
            <person name="McDonough S."/>
            <person name="Mehta T."/>
            <person name="Meldrim J."/>
            <person name="Meneus L."/>
            <person name="Mihai O."/>
            <person name="Mihalev A."/>
            <person name="Mihova T."/>
            <person name="Mittelman R."/>
            <person name="Mlenga V."/>
            <person name="Montmayeur A."/>
            <person name="Mulrain L."/>
            <person name="Navidi A."/>
            <person name="Naylor J."/>
            <person name="Negash T."/>
            <person name="Nguyen T."/>
            <person name="Nguyen N."/>
            <person name="Nicol R."/>
            <person name="Norbu C."/>
            <person name="Norbu N."/>
            <person name="Novod N."/>
            <person name="O'Neill B."/>
            <person name="Osman S."/>
            <person name="Markiewicz E."/>
            <person name="Oyono O.L."/>
            <person name="Patti C."/>
            <person name="Phunkhang P."/>
            <person name="Pierre F."/>
            <person name="Priest M."/>
            <person name="Raghuraman S."/>
            <person name="Rege F."/>
            <person name="Reyes R."/>
            <person name="Rise C."/>
            <person name="Rogov P."/>
            <person name="Ross K."/>
            <person name="Ryan E."/>
            <person name="Settipalli S."/>
            <person name="Shea T."/>
            <person name="Sherpa N."/>
            <person name="Shi L."/>
            <person name="Shih D."/>
            <person name="Sparrow T."/>
            <person name="Spaulding J."/>
            <person name="Stalker J."/>
            <person name="Stange-Thomann N."/>
            <person name="Stavropoulos S."/>
            <person name="Stone C."/>
            <person name="Strader C."/>
            <person name="Tesfaye S."/>
            <person name="Thomson T."/>
            <person name="Thoulutsang Y."/>
            <person name="Thoulutsang D."/>
            <person name="Topham K."/>
            <person name="Topping I."/>
            <person name="Tsamla T."/>
            <person name="Vassiliev H."/>
            <person name="Vo A."/>
            <person name="Wangchuk T."/>
            <person name="Wangdi T."/>
            <person name="Weiand M."/>
            <person name="Wilkinson J."/>
            <person name="Wilson A."/>
            <person name="Yadav S."/>
            <person name="Young G."/>
            <person name="Yu Q."/>
            <person name="Zembek L."/>
            <person name="Zhong D."/>
            <person name="Zimmer A."/>
            <person name="Zwirko Z."/>
            <person name="Jaffe D.B."/>
            <person name="Alvarez P."/>
            <person name="Brockman W."/>
            <person name="Butler J."/>
            <person name="Chin C."/>
            <person name="Gnerre S."/>
            <person name="MacCallum I."/>
            <person name="Graves J.A."/>
            <person name="Ponting C.P."/>
            <person name="Breen M."/>
            <person name="Samollow P.B."/>
            <person name="Lander E.S."/>
            <person name="Lindblad-Toh K."/>
        </authorList>
    </citation>
    <scope>NUCLEOTIDE SEQUENCE [LARGE SCALE GENOMIC DNA]</scope>
</reference>
<protein>
    <submittedName>
        <fullName evidence="2">Uncharacterized protein</fullName>
    </submittedName>
</protein>
<reference evidence="2" key="2">
    <citation type="submission" date="2025-08" db="UniProtKB">
        <authorList>
            <consortium name="Ensembl"/>
        </authorList>
    </citation>
    <scope>IDENTIFICATION</scope>
</reference>
<feature type="compositionally biased region" description="Gly residues" evidence="1">
    <location>
        <begin position="81"/>
        <end position="100"/>
    </location>
</feature>
<feature type="region of interest" description="Disordered" evidence="1">
    <location>
        <begin position="207"/>
        <end position="231"/>
    </location>
</feature>
<feature type="region of interest" description="Disordered" evidence="1">
    <location>
        <begin position="304"/>
        <end position="351"/>
    </location>
</feature>
<accession>A0A5F8HCT6</accession>